<dbReference type="InterPro" id="IPR035976">
    <property type="entry name" value="Sushi/SCR/CCP_sf"/>
</dbReference>
<evidence type="ECO:0000259" key="6">
    <source>
        <dbReference type="PROSITE" id="PS50923"/>
    </source>
</evidence>
<dbReference type="Pfam" id="PF00084">
    <property type="entry name" value="Sushi"/>
    <property type="match status" value="2"/>
</dbReference>
<keyword evidence="8" id="KW-1185">Reference proteome</keyword>
<dbReference type="CDD" id="cd00033">
    <property type="entry name" value="CCP"/>
    <property type="match status" value="2"/>
</dbReference>
<evidence type="ECO:0000256" key="5">
    <source>
        <dbReference type="PROSITE-ProRule" id="PRU00302"/>
    </source>
</evidence>
<dbReference type="PANTHER" id="PTHR19325">
    <property type="entry name" value="COMPLEMENT COMPONENT-RELATED SUSHI DOMAIN-CONTAINING"/>
    <property type="match status" value="1"/>
</dbReference>
<gene>
    <name evidence="7" type="primary">Cd55b</name>
    <name evidence="7" type="ORF">ANSSEM_R13602</name>
</gene>
<evidence type="ECO:0000313" key="8">
    <source>
        <dbReference type="Proteomes" id="UP000567872"/>
    </source>
</evidence>
<evidence type="ECO:0000256" key="3">
    <source>
        <dbReference type="ARBA" id="ARBA00023157"/>
    </source>
</evidence>
<keyword evidence="2" id="KW-0677">Repeat</keyword>
<reference evidence="7 8" key="1">
    <citation type="submission" date="2019-09" db="EMBL/GenBank/DDBJ databases">
        <title>Bird 10,000 Genomes (B10K) Project - Family phase.</title>
        <authorList>
            <person name="Zhang G."/>
        </authorList>
    </citation>
    <scope>NUCLEOTIDE SEQUENCE [LARGE SCALE GENOMIC DNA]</scope>
    <source>
        <strain evidence="7">B10K-DU-001-57</strain>
        <tissue evidence="7">Muscle</tissue>
    </source>
</reference>
<dbReference type="AlphaFoldDB" id="A0A7K9VPN7"/>
<evidence type="ECO:0000256" key="1">
    <source>
        <dbReference type="ARBA" id="ARBA00022659"/>
    </source>
</evidence>
<name>A0A7K9VPN7_ANSSE</name>
<sequence>AGECGPLPSITGAEPIEDVEHQESFPVGSKVTYRCVQGFVKLPMQPDTIQCLENSLWSSLRAFCGRGCNSPPRVSFAKISEEDEIKNFYAVGITVNYVCQPGYENSTDRLPHSTCRENLTWSEVPELCQKKSCGTPANPEHGRVVTTDRLFGAKADVVCDDG</sequence>
<dbReference type="SMART" id="SM00032">
    <property type="entry name" value="CCP"/>
    <property type="match status" value="2"/>
</dbReference>
<dbReference type="InterPro" id="IPR000436">
    <property type="entry name" value="Sushi_SCR_CCP_dom"/>
</dbReference>
<feature type="non-terminal residue" evidence="7">
    <location>
        <position position="1"/>
    </location>
</feature>
<comment type="caution">
    <text evidence="7">The sequence shown here is derived from an EMBL/GenBank/DDBJ whole genome shotgun (WGS) entry which is preliminary data.</text>
</comment>
<evidence type="ECO:0000256" key="2">
    <source>
        <dbReference type="ARBA" id="ARBA00022737"/>
    </source>
</evidence>
<proteinExistence type="predicted"/>
<keyword evidence="3" id="KW-1015">Disulfide bond</keyword>
<accession>A0A7K9VPN7</accession>
<dbReference type="SUPFAM" id="SSF57535">
    <property type="entry name" value="Complement control module/SCR domain"/>
    <property type="match status" value="2"/>
</dbReference>
<dbReference type="PANTHER" id="PTHR19325:SF560">
    <property type="entry name" value="SUSHI, VON WILLEBRAND FACTOR TYPE A, EGF AND PENTRAXIN DOMAIN-CONTAINING PROTEIN 1"/>
    <property type="match status" value="1"/>
</dbReference>
<protein>
    <submittedName>
        <fullName evidence="7">DAF2 factor</fullName>
    </submittedName>
</protein>
<dbReference type="InterPro" id="IPR050350">
    <property type="entry name" value="Compl-Cell_Adhes-Reg"/>
</dbReference>
<comment type="caution">
    <text evidence="5">Lacks conserved residue(s) required for the propagation of feature annotation.</text>
</comment>
<dbReference type="Gene3D" id="2.10.70.10">
    <property type="entry name" value="Complement Module, domain 1"/>
    <property type="match status" value="2"/>
</dbReference>
<feature type="domain" description="Sushi" evidence="6">
    <location>
        <begin position="66"/>
        <end position="130"/>
    </location>
</feature>
<dbReference type="PROSITE" id="PS50923">
    <property type="entry name" value="SUSHI"/>
    <property type="match status" value="1"/>
</dbReference>
<evidence type="ECO:0000256" key="4">
    <source>
        <dbReference type="ARBA" id="ARBA00023180"/>
    </source>
</evidence>
<keyword evidence="4" id="KW-0325">Glycoprotein</keyword>
<dbReference type="OrthoDB" id="406096at2759"/>
<dbReference type="Proteomes" id="UP000567872">
    <property type="component" value="Unassembled WGS sequence"/>
</dbReference>
<keyword evidence="1 5" id="KW-0768">Sushi</keyword>
<dbReference type="EMBL" id="VXAA01007338">
    <property type="protein sequence ID" value="NXI74684.1"/>
    <property type="molecule type" value="Genomic_DNA"/>
</dbReference>
<organism evidence="7 8">
    <name type="scientific">Anseranas semipalmata</name>
    <name type="common">Magpie goose</name>
    <name type="synonym">Anas semipalmata</name>
    <dbReference type="NCBI Taxonomy" id="8851"/>
    <lineage>
        <taxon>Eukaryota</taxon>
        <taxon>Metazoa</taxon>
        <taxon>Chordata</taxon>
        <taxon>Craniata</taxon>
        <taxon>Vertebrata</taxon>
        <taxon>Euteleostomi</taxon>
        <taxon>Archelosauria</taxon>
        <taxon>Archosauria</taxon>
        <taxon>Dinosauria</taxon>
        <taxon>Saurischia</taxon>
        <taxon>Theropoda</taxon>
        <taxon>Coelurosauria</taxon>
        <taxon>Aves</taxon>
        <taxon>Neognathae</taxon>
        <taxon>Galloanserae</taxon>
        <taxon>Anseriformes</taxon>
        <taxon>Anseranatidae</taxon>
        <taxon>Anseranas</taxon>
    </lineage>
</organism>
<feature type="non-terminal residue" evidence="7">
    <location>
        <position position="162"/>
    </location>
</feature>
<evidence type="ECO:0000313" key="7">
    <source>
        <dbReference type="EMBL" id="NXI74684.1"/>
    </source>
</evidence>